<proteinExistence type="predicted"/>
<dbReference type="RefSeq" id="WP_154912339.1">
    <property type="nucleotide sequence ID" value="NZ_CABVIK010000006.1"/>
</dbReference>
<dbReference type="AlphaFoldDB" id="A0A5E7JUX1"/>
<evidence type="ECO:0000313" key="2">
    <source>
        <dbReference type="Proteomes" id="UP000349468"/>
    </source>
</evidence>
<organism evidence="1 2">
    <name type="scientific">Pseudomonas fluorescens</name>
    <dbReference type="NCBI Taxonomy" id="294"/>
    <lineage>
        <taxon>Bacteria</taxon>
        <taxon>Pseudomonadati</taxon>
        <taxon>Pseudomonadota</taxon>
        <taxon>Gammaproteobacteria</taxon>
        <taxon>Pseudomonadales</taxon>
        <taxon>Pseudomonadaceae</taxon>
        <taxon>Pseudomonas</taxon>
    </lineage>
</organism>
<reference evidence="1 2" key="1">
    <citation type="submission" date="2019-09" db="EMBL/GenBank/DDBJ databases">
        <authorList>
            <person name="Chandra G."/>
            <person name="Truman W A."/>
        </authorList>
    </citation>
    <scope>NUCLEOTIDE SEQUENCE [LARGE SCALE GENOMIC DNA]</scope>
    <source>
        <strain evidence="1">PS870</strain>
    </source>
</reference>
<accession>A0A5E7JUX1</accession>
<gene>
    <name evidence="1" type="ORF">PS870_02392</name>
</gene>
<dbReference type="EMBL" id="CABVIK010000006">
    <property type="protein sequence ID" value="VVO92495.1"/>
    <property type="molecule type" value="Genomic_DNA"/>
</dbReference>
<name>A0A5E7JUX1_PSEFL</name>
<evidence type="ECO:0000313" key="1">
    <source>
        <dbReference type="EMBL" id="VVO92495.1"/>
    </source>
</evidence>
<protein>
    <submittedName>
        <fullName evidence="1">Uncharacterized protein</fullName>
    </submittedName>
</protein>
<dbReference type="Proteomes" id="UP000349468">
    <property type="component" value="Unassembled WGS sequence"/>
</dbReference>
<sequence length="76" mass="8149">MRLNHTHVVVALGAVLFGSQLENIAIAFDRSYGEEVAAIAGAYCQAPERLRLALREVIDVSAAPNKIRVECAADAL</sequence>